<dbReference type="PANTHER" id="PTHR23514">
    <property type="entry name" value="BYPASS OF STOP CODON PROTEIN 6"/>
    <property type="match status" value="1"/>
</dbReference>
<dbReference type="SUPFAM" id="SSF103473">
    <property type="entry name" value="MFS general substrate transporter"/>
    <property type="match status" value="1"/>
</dbReference>
<feature type="transmembrane region" description="Helical" evidence="5">
    <location>
        <begin position="283"/>
        <end position="302"/>
    </location>
</feature>
<gene>
    <name evidence="7" type="ORF">KDI_50230</name>
</gene>
<feature type="transmembrane region" description="Helical" evidence="5">
    <location>
        <begin position="251"/>
        <end position="271"/>
    </location>
</feature>
<evidence type="ECO:0000259" key="6">
    <source>
        <dbReference type="PROSITE" id="PS50850"/>
    </source>
</evidence>
<dbReference type="EMBL" id="BIXY01000114">
    <property type="protein sequence ID" value="GCF11459.1"/>
    <property type="molecule type" value="Genomic_DNA"/>
</dbReference>
<dbReference type="Pfam" id="PF07690">
    <property type="entry name" value="MFS_1"/>
    <property type="match status" value="1"/>
</dbReference>
<dbReference type="InterPro" id="IPR020846">
    <property type="entry name" value="MFS_dom"/>
</dbReference>
<protein>
    <submittedName>
        <fullName evidence="7">MFS transporter</fullName>
    </submittedName>
</protein>
<organism evidence="7 8">
    <name type="scientific">Dictyobacter arantiisoli</name>
    <dbReference type="NCBI Taxonomy" id="2014874"/>
    <lineage>
        <taxon>Bacteria</taxon>
        <taxon>Bacillati</taxon>
        <taxon>Chloroflexota</taxon>
        <taxon>Ktedonobacteria</taxon>
        <taxon>Ktedonobacterales</taxon>
        <taxon>Dictyobacteraceae</taxon>
        <taxon>Dictyobacter</taxon>
    </lineage>
</organism>
<dbReference type="AlphaFoldDB" id="A0A5A5TK97"/>
<feature type="transmembrane region" description="Helical" evidence="5">
    <location>
        <begin position="77"/>
        <end position="99"/>
    </location>
</feature>
<evidence type="ECO:0000256" key="2">
    <source>
        <dbReference type="ARBA" id="ARBA00022692"/>
    </source>
</evidence>
<evidence type="ECO:0000256" key="1">
    <source>
        <dbReference type="ARBA" id="ARBA00004651"/>
    </source>
</evidence>
<feature type="transmembrane region" description="Helical" evidence="5">
    <location>
        <begin position="145"/>
        <end position="164"/>
    </location>
</feature>
<feature type="transmembrane region" description="Helical" evidence="5">
    <location>
        <begin position="170"/>
        <end position="191"/>
    </location>
</feature>
<dbReference type="PROSITE" id="PS50850">
    <property type="entry name" value="MFS"/>
    <property type="match status" value="1"/>
</dbReference>
<keyword evidence="4 5" id="KW-0472">Membrane</keyword>
<dbReference type="Gene3D" id="1.20.1250.20">
    <property type="entry name" value="MFS general substrate transporter like domains"/>
    <property type="match status" value="1"/>
</dbReference>
<keyword evidence="8" id="KW-1185">Reference proteome</keyword>
<dbReference type="PANTHER" id="PTHR23514:SF13">
    <property type="entry name" value="INNER MEMBRANE PROTEIN YBJJ"/>
    <property type="match status" value="1"/>
</dbReference>
<comment type="subcellular location">
    <subcellularLocation>
        <location evidence="1">Cell membrane</location>
        <topology evidence="1">Multi-pass membrane protein</topology>
    </subcellularLocation>
</comment>
<evidence type="ECO:0000256" key="5">
    <source>
        <dbReference type="SAM" id="Phobius"/>
    </source>
</evidence>
<dbReference type="OrthoDB" id="151222at2"/>
<feature type="transmembrane region" description="Helical" evidence="5">
    <location>
        <begin position="342"/>
        <end position="363"/>
    </location>
</feature>
<dbReference type="InterPro" id="IPR011701">
    <property type="entry name" value="MFS"/>
</dbReference>
<dbReference type="GO" id="GO:0005886">
    <property type="term" value="C:plasma membrane"/>
    <property type="evidence" value="ECO:0007669"/>
    <property type="project" value="UniProtKB-SubCell"/>
</dbReference>
<feature type="transmembrane region" description="Helical" evidence="5">
    <location>
        <begin position="308"/>
        <end position="330"/>
    </location>
</feature>
<dbReference type="InterPro" id="IPR051788">
    <property type="entry name" value="MFS_Transporter"/>
</dbReference>
<dbReference type="Proteomes" id="UP000322530">
    <property type="component" value="Unassembled WGS sequence"/>
</dbReference>
<dbReference type="GO" id="GO:0022857">
    <property type="term" value="F:transmembrane transporter activity"/>
    <property type="evidence" value="ECO:0007669"/>
    <property type="project" value="InterPro"/>
</dbReference>
<proteinExistence type="predicted"/>
<evidence type="ECO:0000313" key="7">
    <source>
        <dbReference type="EMBL" id="GCF11459.1"/>
    </source>
</evidence>
<keyword evidence="3 5" id="KW-1133">Transmembrane helix</keyword>
<name>A0A5A5TK97_9CHLR</name>
<feature type="transmembrane region" description="Helical" evidence="5">
    <location>
        <begin position="369"/>
        <end position="389"/>
    </location>
</feature>
<keyword evidence="2 5" id="KW-0812">Transmembrane</keyword>
<dbReference type="CDD" id="cd17393">
    <property type="entry name" value="MFS_MosC_like"/>
    <property type="match status" value="1"/>
</dbReference>
<reference evidence="7 8" key="1">
    <citation type="submission" date="2019-01" db="EMBL/GenBank/DDBJ databases">
        <title>Draft genome sequence of Dictyobacter sp. Uno17.</title>
        <authorList>
            <person name="Wang C.M."/>
            <person name="Zheng Y."/>
            <person name="Sakai Y."/>
            <person name="Abe K."/>
            <person name="Yokota A."/>
            <person name="Yabe S."/>
        </authorList>
    </citation>
    <scope>NUCLEOTIDE SEQUENCE [LARGE SCALE GENOMIC DNA]</scope>
    <source>
        <strain evidence="7 8">Uno17</strain>
    </source>
</reference>
<feature type="transmembrane region" description="Helical" evidence="5">
    <location>
        <begin position="211"/>
        <end position="231"/>
    </location>
</feature>
<feature type="domain" description="Major facilitator superfamily (MFS) profile" evidence="6">
    <location>
        <begin position="13"/>
        <end position="395"/>
    </location>
</feature>
<feature type="transmembrane region" description="Helical" evidence="5">
    <location>
        <begin position="105"/>
        <end position="124"/>
    </location>
</feature>
<accession>A0A5A5TK97</accession>
<evidence type="ECO:0000313" key="8">
    <source>
        <dbReference type="Proteomes" id="UP000322530"/>
    </source>
</evidence>
<dbReference type="RefSeq" id="WP_149404287.1">
    <property type="nucleotide sequence ID" value="NZ_BIXY01000114.1"/>
</dbReference>
<comment type="caution">
    <text evidence="7">The sequence shown here is derived from an EMBL/GenBank/DDBJ whole genome shotgun (WGS) entry which is preliminary data.</text>
</comment>
<sequence length="407" mass="42281">MFLHYNHVDRARIRMARLAVVLLFFFNGTVIATWAARIPAIQAKLGLPPGQLGIALLGSAVGALVAMNVSSRVAARFGSAVVTLISGICLCMALVLLSLAPNLPWLVLALFFFGASNGSMDVTMNMQGSAVEQDYGSPIFSSFHAFYSVGALLGAFAGGIFATYAIDPFAHFVCVAVIALLGMFVCARFLLPASAVVTKIEKKERARKAFFVRPSRLLVALALISFCALVSEGAMSDWSAVYLANTAHSGAGLAAAGYAVFSLCMAIGRGVGDYMAARLGPSILIRICGLLAALGLALGLIFPWTPLVLLGLGCVGLGLSVLFPLVLSAAGRLFKNSSETAISTLATCGYTGFLVGPPVIGFVADHFGLRISLGFVVLLCLITASLAGVTASSAPTTVSTVQESLVD</sequence>
<feature type="transmembrane region" description="Helical" evidence="5">
    <location>
        <begin position="51"/>
        <end position="70"/>
    </location>
</feature>
<dbReference type="InterPro" id="IPR036259">
    <property type="entry name" value="MFS_trans_sf"/>
</dbReference>
<evidence type="ECO:0000256" key="4">
    <source>
        <dbReference type="ARBA" id="ARBA00023136"/>
    </source>
</evidence>
<evidence type="ECO:0000256" key="3">
    <source>
        <dbReference type="ARBA" id="ARBA00022989"/>
    </source>
</evidence>